<dbReference type="VEuPathDB" id="PlasmoDB:PGSY75_1241200"/>
<evidence type="ECO:0000259" key="2">
    <source>
        <dbReference type="Pfam" id="PF05424"/>
    </source>
</evidence>
<dbReference type="InterPro" id="IPR008602">
    <property type="entry name" value="Duffy-antigen-binding"/>
</dbReference>
<dbReference type="AlphaFoldDB" id="A0A0N7IKZ1"/>
<dbReference type="InterPro" id="IPR042202">
    <property type="entry name" value="Duffy-ag-bd_sf"/>
</dbReference>
<evidence type="ECO:0000256" key="1">
    <source>
        <dbReference type="SAM" id="MobiDB-lite"/>
    </source>
</evidence>
<dbReference type="GO" id="GO:0046789">
    <property type="term" value="F:host cell surface receptor binding"/>
    <property type="evidence" value="ECO:0007669"/>
    <property type="project" value="InterPro"/>
</dbReference>
<organism evidence="3">
    <name type="scientific">Plasmodium gaboni</name>
    <dbReference type="NCBI Taxonomy" id="647221"/>
    <lineage>
        <taxon>Eukaryota</taxon>
        <taxon>Sar</taxon>
        <taxon>Alveolata</taxon>
        <taxon>Apicomplexa</taxon>
        <taxon>Aconoidasida</taxon>
        <taxon>Haemosporida</taxon>
        <taxon>Plasmodiidae</taxon>
        <taxon>Plasmodium</taxon>
        <taxon>Plasmodium (Laverania)</taxon>
    </lineage>
</organism>
<dbReference type="GO" id="GO:0016020">
    <property type="term" value="C:membrane"/>
    <property type="evidence" value="ECO:0007669"/>
    <property type="project" value="InterPro"/>
</dbReference>
<evidence type="ECO:0000313" key="3">
    <source>
        <dbReference type="EMBL" id="ALJ75547.1"/>
    </source>
</evidence>
<name>A0A0N7IKZ1_9APIC</name>
<feature type="non-terminal residue" evidence="3">
    <location>
        <position position="189"/>
    </location>
</feature>
<dbReference type="Gene3D" id="1.20.58.830">
    <property type="match status" value="1"/>
</dbReference>
<feature type="non-terminal residue" evidence="3">
    <location>
        <position position="1"/>
    </location>
</feature>
<protein>
    <submittedName>
        <fullName evidence="3">EMP1-like protein</fullName>
    </submittedName>
</protein>
<dbReference type="Pfam" id="PF05424">
    <property type="entry name" value="Duffy_binding"/>
    <property type="match status" value="1"/>
</dbReference>
<dbReference type="VEuPathDB" id="PlasmoDB:PGABG01_1239600"/>
<proteinExistence type="predicted"/>
<dbReference type="SUPFAM" id="SSF140924">
    <property type="entry name" value="Duffy binding domain-like"/>
    <property type="match status" value="1"/>
</dbReference>
<dbReference type="Gene3D" id="1.20.1310.20">
    <property type="entry name" value="Duffy-antigen binding domain"/>
    <property type="match status" value="1"/>
</dbReference>
<accession>A0A0N7IKZ1</accession>
<feature type="region of interest" description="Disordered" evidence="1">
    <location>
        <begin position="57"/>
        <end position="77"/>
    </location>
</feature>
<reference evidence="3" key="1">
    <citation type="journal article" date="2015" name="Nat. Commun.">
        <title>Ape parasite origins of human malaria virulence genes.</title>
        <authorList>
            <person name="Larremore D.B."/>
            <person name="Sundararaman S.A."/>
            <person name="Liu W."/>
            <person name="Proto W.R."/>
            <person name="Clauset A."/>
            <person name="Loy D.E."/>
            <person name="Speede S."/>
            <person name="Plenderleith L.J."/>
            <person name="Sharp P.M."/>
            <person name="Hahn B.H."/>
            <person name="Rayner J.C."/>
            <person name="Buckee C.O."/>
        </authorList>
    </citation>
    <scope>NUCLEOTIDE SEQUENCE</scope>
    <source>
        <strain evidence="3">SY37pte</strain>
    </source>
</reference>
<feature type="domain" description="Duffy-antigen binding" evidence="2">
    <location>
        <begin position="61"/>
        <end position="116"/>
    </location>
</feature>
<sequence>LFIIYHKRNKRDLIEKIKNFFKEESNEVNIIDVENNDKDNDSNFNYEDDYFTNNEDININDDDYNNNNNKVRRKGKRSKDPKEWWDTIKEDIWNAMVCSLSYNEATKKMDENTRNALKSNNAYDKVTFGDSTTTGGTKLSEFVKRPQFLRWMTEWYDDYCHKKQKLYKDVETHCNPQNGNDIKCDTTCD</sequence>
<dbReference type="EMBL" id="KP879228">
    <property type="protein sequence ID" value="ALJ75547.1"/>
    <property type="molecule type" value="Genomic_DNA"/>
</dbReference>